<dbReference type="InterPro" id="IPR006059">
    <property type="entry name" value="SBP"/>
</dbReference>
<feature type="chain" id="PRO_5046104102" evidence="3">
    <location>
        <begin position="25"/>
        <end position="379"/>
    </location>
</feature>
<evidence type="ECO:0000256" key="2">
    <source>
        <dbReference type="ARBA" id="ARBA00022764"/>
    </source>
</evidence>
<dbReference type="Pfam" id="PF13416">
    <property type="entry name" value="SBP_bac_8"/>
    <property type="match status" value="1"/>
</dbReference>
<gene>
    <name evidence="4" type="ORF">RHAB21_03749</name>
</gene>
<dbReference type="EMBL" id="CABFWE030000008">
    <property type="protein sequence ID" value="CAD7046990.1"/>
    <property type="molecule type" value="Genomic_DNA"/>
</dbReference>
<dbReference type="Proteomes" id="UP000601041">
    <property type="component" value="Unassembled WGS sequence"/>
</dbReference>
<keyword evidence="1 3" id="KW-0732">Signal</keyword>
<feature type="signal peptide" evidence="3">
    <location>
        <begin position="1"/>
        <end position="24"/>
    </location>
</feature>
<comment type="caution">
    <text evidence="4">The sequence shown here is derived from an EMBL/GenBank/DDBJ whole genome shotgun (WGS) entry which is preliminary data.</text>
</comment>
<keyword evidence="2" id="KW-0574">Periplasm</keyword>
<name>A0ABN7JYJ2_9HYPH</name>
<organism evidence="4 5">
    <name type="scientific">Pseudorhizobium halotolerans</name>
    <dbReference type="NCBI Taxonomy" id="1233081"/>
    <lineage>
        <taxon>Bacteria</taxon>
        <taxon>Pseudomonadati</taxon>
        <taxon>Pseudomonadota</taxon>
        <taxon>Alphaproteobacteria</taxon>
        <taxon>Hyphomicrobiales</taxon>
        <taxon>Rhizobiaceae</taxon>
        <taxon>Rhizobium/Agrobacterium group</taxon>
        <taxon>Pseudorhizobium</taxon>
    </lineage>
</organism>
<accession>A0ABN7JYJ2</accession>
<dbReference type="RefSeq" id="WP_142588849.1">
    <property type="nucleotide sequence ID" value="NZ_CABFWE030000008.1"/>
</dbReference>
<dbReference type="SUPFAM" id="SSF53850">
    <property type="entry name" value="Periplasmic binding protein-like II"/>
    <property type="match status" value="1"/>
</dbReference>
<evidence type="ECO:0000313" key="5">
    <source>
        <dbReference type="Proteomes" id="UP000601041"/>
    </source>
</evidence>
<dbReference type="PANTHER" id="PTHR30006">
    <property type="entry name" value="THIAMINE-BINDING PERIPLASMIC PROTEIN-RELATED"/>
    <property type="match status" value="1"/>
</dbReference>
<dbReference type="Gene3D" id="3.40.190.10">
    <property type="entry name" value="Periplasmic binding protein-like II"/>
    <property type="match status" value="2"/>
</dbReference>
<evidence type="ECO:0000313" key="4">
    <source>
        <dbReference type="EMBL" id="CAD7046990.1"/>
    </source>
</evidence>
<keyword evidence="5" id="KW-1185">Reference proteome</keyword>
<protein>
    <submittedName>
        <fullName evidence="4">ABC transporter substrate-binding protein</fullName>
    </submittedName>
</protein>
<reference evidence="4 5" key="1">
    <citation type="submission" date="2020-11" db="EMBL/GenBank/DDBJ databases">
        <authorList>
            <person name="Lassalle F."/>
        </authorList>
    </citation>
    <scope>NUCLEOTIDE SEQUENCE [LARGE SCALE GENOMIC DNA]</scope>
    <source>
        <strain evidence="4 5">AB21</strain>
    </source>
</reference>
<proteinExistence type="predicted"/>
<evidence type="ECO:0000256" key="3">
    <source>
        <dbReference type="SAM" id="SignalP"/>
    </source>
</evidence>
<sequence length="379" mass="41356">MPKTTIGLITGVSILTMGAASAMAQDAKEIGIPDSEYSLEALIEAAKKEGPITVIDATGKIVTMAENFSKKYGLQATGVKMSGQEQEQVIAREAAAGNVRTDVFNMSNLPSVTSQILPQGFGVSWLAPDLKDKIPAEYQSPAITSNNPWVFAYNTDVHGDTCPVDNLWALTTEEWKGRVAIPDPLLRNETMFWFNQLATHEDAAMRAAYQEQFGEELTTDEASATAEWVKRLAQNKPKVTKSDSDVGPIVGAKEEKPPIGFLSAAIFRDAKKDGYGMGICKEMKPWIGQLTPRVAVIAAGTRSPSTAKLFARFMMTEEGMAPQLGDGKISTNVDAKMPEGEASGIANHLDRLYINHSETTQDDFAKLQDWQDFWLTNSR</sequence>
<evidence type="ECO:0000256" key="1">
    <source>
        <dbReference type="ARBA" id="ARBA00022729"/>
    </source>
</evidence>